<dbReference type="GO" id="GO:0006869">
    <property type="term" value="P:lipid transport"/>
    <property type="evidence" value="ECO:0007669"/>
    <property type="project" value="InterPro"/>
</dbReference>
<dbReference type="CDD" id="cd00010">
    <property type="entry name" value="AAI_LTSS"/>
    <property type="match status" value="1"/>
</dbReference>
<keyword evidence="5" id="KW-0336">GPI-anchor</keyword>
<keyword evidence="6 12" id="KW-0732">Signal</keyword>
<keyword evidence="7" id="KW-0446">Lipid-binding</keyword>
<feature type="signal peptide" evidence="12">
    <location>
        <begin position="1"/>
        <end position="25"/>
    </location>
</feature>
<evidence type="ECO:0000256" key="2">
    <source>
        <dbReference type="ARBA" id="ARBA00009748"/>
    </source>
</evidence>
<dbReference type="GO" id="GO:0098552">
    <property type="term" value="C:side of membrane"/>
    <property type="evidence" value="ECO:0007669"/>
    <property type="project" value="UniProtKB-KW"/>
</dbReference>
<dbReference type="InterPro" id="IPR043325">
    <property type="entry name" value="LTSS"/>
</dbReference>
<evidence type="ECO:0000313" key="14">
    <source>
        <dbReference type="EMBL" id="KAE9455010.1"/>
    </source>
</evidence>
<comment type="similarity">
    <text evidence="2">Belongs to the plant LTP family.</text>
</comment>
<feature type="compositionally biased region" description="Low complexity" evidence="11">
    <location>
        <begin position="127"/>
        <end position="150"/>
    </location>
</feature>
<accession>A0A6A4L9Q2</accession>
<evidence type="ECO:0000256" key="3">
    <source>
        <dbReference type="ARBA" id="ARBA00022448"/>
    </source>
</evidence>
<evidence type="ECO:0000256" key="9">
    <source>
        <dbReference type="ARBA" id="ARBA00023180"/>
    </source>
</evidence>
<dbReference type="AlphaFoldDB" id="A0A6A4L9Q2"/>
<evidence type="ECO:0000256" key="11">
    <source>
        <dbReference type="SAM" id="MobiDB-lite"/>
    </source>
</evidence>
<feature type="compositionally biased region" description="Basic and acidic residues" evidence="11">
    <location>
        <begin position="166"/>
        <end position="176"/>
    </location>
</feature>
<evidence type="ECO:0000259" key="13">
    <source>
        <dbReference type="SMART" id="SM00499"/>
    </source>
</evidence>
<proteinExistence type="inferred from homology"/>
<protein>
    <recommendedName>
        <fullName evidence="13">Bifunctional inhibitor/plant lipid transfer protein/seed storage helical domain-containing protein</fullName>
    </recommendedName>
</protein>
<evidence type="ECO:0000256" key="6">
    <source>
        <dbReference type="ARBA" id="ARBA00022729"/>
    </source>
</evidence>
<evidence type="ECO:0000256" key="10">
    <source>
        <dbReference type="ARBA" id="ARBA00023288"/>
    </source>
</evidence>
<organism evidence="14">
    <name type="scientific">Rhododendron williamsianum</name>
    <dbReference type="NCBI Taxonomy" id="262921"/>
    <lineage>
        <taxon>Eukaryota</taxon>
        <taxon>Viridiplantae</taxon>
        <taxon>Streptophyta</taxon>
        <taxon>Embryophyta</taxon>
        <taxon>Tracheophyta</taxon>
        <taxon>Spermatophyta</taxon>
        <taxon>Magnoliopsida</taxon>
        <taxon>eudicotyledons</taxon>
        <taxon>Gunneridae</taxon>
        <taxon>Pentapetalae</taxon>
        <taxon>asterids</taxon>
        <taxon>Ericales</taxon>
        <taxon>Ericaceae</taxon>
        <taxon>Ericoideae</taxon>
        <taxon>Rhodoreae</taxon>
        <taxon>Rhododendron</taxon>
    </lineage>
</organism>
<dbReference type="OrthoDB" id="911994at2759"/>
<dbReference type="InterPro" id="IPR000528">
    <property type="entry name" value="Plant_nsLTP"/>
</dbReference>
<evidence type="ECO:0000256" key="12">
    <source>
        <dbReference type="SAM" id="SignalP"/>
    </source>
</evidence>
<dbReference type="GO" id="GO:0005886">
    <property type="term" value="C:plasma membrane"/>
    <property type="evidence" value="ECO:0007669"/>
    <property type="project" value="UniProtKB-SubCell"/>
</dbReference>
<dbReference type="SUPFAM" id="SSF47699">
    <property type="entry name" value="Bifunctional inhibitor/lipid-transfer protein/seed storage 2S albumin"/>
    <property type="match status" value="1"/>
</dbReference>
<evidence type="ECO:0000256" key="8">
    <source>
        <dbReference type="ARBA" id="ARBA00023157"/>
    </source>
</evidence>
<comment type="caution">
    <text evidence="14">The sequence shown here is derived from an EMBL/GenBank/DDBJ whole genome shotgun (WGS) entry which is preliminary data.</text>
</comment>
<name>A0A6A4L9Q2_9ERIC</name>
<keyword evidence="10" id="KW-0449">Lipoprotein</keyword>
<feature type="chain" id="PRO_5025327976" description="Bifunctional inhibitor/plant lipid transfer protein/seed storage helical domain-containing protein" evidence="12">
    <location>
        <begin position="26"/>
        <end position="229"/>
    </location>
</feature>
<feature type="region of interest" description="Disordered" evidence="11">
    <location>
        <begin position="107"/>
        <end position="176"/>
    </location>
</feature>
<feature type="non-terminal residue" evidence="14">
    <location>
        <position position="1"/>
    </location>
</feature>
<keyword evidence="3" id="KW-0813">Transport</keyword>
<dbReference type="InterPro" id="IPR016140">
    <property type="entry name" value="Bifunc_inhib/LTP/seed_store"/>
</dbReference>
<dbReference type="InterPro" id="IPR036312">
    <property type="entry name" value="Bifun_inhib/LTP/seed_sf"/>
</dbReference>
<comment type="subcellular location">
    <subcellularLocation>
        <location evidence="1">Cell membrane</location>
        <topology evidence="1">Lipid-anchor</topology>
        <topology evidence="1">GPI-anchor</topology>
    </subcellularLocation>
</comment>
<dbReference type="PANTHER" id="PTHR33044">
    <property type="entry name" value="BIFUNCTIONAL INHIBITOR/LIPID-TRANSFER PROTEIN/SEED STORAGE 2S ALBUMIN SUPERFAMILY PROTEIN-RELATED"/>
    <property type="match status" value="1"/>
</dbReference>
<keyword evidence="4" id="KW-1003">Cell membrane</keyword>
<dbReference type="SMART" id="SM00499">
    <property type="entry name" value="AAI"/>
    <property type="match status" value="1"/>
</dbReference>
<dbReference type="PRINTS" id="PR00382">
    <property type="entry name" value="LIPIDTRNSFER"/>
</dbReference>
<dbReference type="Gene3D" id="1.10.110.10">
    <property type="entry name" value="Plant lipid-transfer and hydrophobic proteins"/>
    <property type="match status" value="1"/>
</dbReference>
<evidence type="ECO:0000256" key="1">
    <source>
        <dbReference type="ARBA" id="ARBA00004609"/>
    </source>
</evidence>
<gene>
    <name evidence="14" type="ORF">C3L33_13092</name>
</gene>
<evidence type="ECO:0000256" key="4">
    <source>
        <dbReference type="ARBA" id="ARBA00022475"/>
    </source>
</evidence>
<dbReference type="EMBL" id="QEFC01001881">
    <property type="protein sequence ID" value="KAE9455010.1"/>
    <property type="molecule type" value="Genomic_DNA"/>
</dbReference>
<dbReference type="Pfam" id="PF14368">
    <property type="entry name" value="LTP_2"/>
    <property type="match status" value="1"/>
</dbReference>
<evidence type="ECO:0000256" key="5">
    <source>
        <dbReference type="ARBA" id="ARBA00022622"/>
    </source>
</evidence>
<reference evidence="14" key="1">
    <citation type="journal article" date="2019" name="Genome Biol. Evol.">
        <title>The Rhododendron genome and chromosomal organization provide insight into shared whole-genome duplications across the heath family (Ericaceae).</title>
        <authorList>
            <person name="Soza V.L."/>
            <person name="Lindsley D."/>
            <person name="Waalkes A."/>
            <person name="Ramage E."/>
            <person name="Patwardhan R.P."/>
            <person name="Burton J.N."/>
            <person name="Adey A."/>
            <person name="Kumar A."/>
            <person name="Qiu R."/>
            <person name="Shendure J."/>
            <person name="Hall B."/>
        </authorList>
    </citation>
    <scope>NUCLEOTIDE SEQUENCE</scope>
    <source>
        <strain evidence="14">RSF 1966-606</strain>
    </source>
</reference>
<dbReference type="FunFam" id="1.10.110.10:FF:000001">
    <property type="entry name" value="Bifunctional inhibitor/lipid-transfer protein/seed storage 2S albumin superfamily protein"/>
    <property type="match status" value="1"/>
</dbReference>
<sequence>MAPSLTTMGIFIALVITMLWTGARAQSGCTSVLLSLAPCLNYVTGASSSPSPSCCSQLANVVQSQPQCLCTALSGGGSSLGISINQTLALQLPKACNVQTPPVSECNAANGPATSPVGSPEGTPEESANVAPASPSSSSVSAPPTSSSVSGKMPGMQIERPRKKKTPECDHELDQLEQRGSRDCLFENLRSKATPSNATSSDGSTVEMPLMFIAAVLFMASYASISSSF</sequence>
<evidence type="ECO:0000256" key="7">
    <source>
        <dbReference type="ARBA" id="ARBA00023121"/>
    </source>
</evidence>
<keyword evidence="9" id="KW-0325">Glycoprotein</keyword>
<feature type="domain" description="Bifunctional inhibitor/plant lipid transfer protein/seed storage helical" evidence="13">
    <location>
        <begin position="29"/>
        <end position="106"/>
    </location>
</feature>
<keyword evidence="5" id="KW-0472">Membrane</keyword>
<keyword evidence="8" id="KW-1015">Disulfide bond</keyword>
<dbReference type="GO" id="GO:0008289">
    <property type="term" value="F:lipid binding"/>
    <property type="evidence" value="ECO:0007669"/>
    <property type="project" value="UniProtKB-KW"/>
</dbReference>